<dbReference type="Proteomes" id="UP000077755">
    <property type="component" value="Chromosome 9"/>
</dbReference>
<dbReference type="Pfam" id="PF07734">
    <property type="entry name" value="FBA_1"/>
    <property type="match status" value="1"/>
</dbReference>
<sequence>MKLPYELMENEILLRLPVKYLLRFRCVSKEWCRLIDSNEFGKKHWRRMIECNKRSVIFSGYDVGKFYLADFEALDGGGDAVEINGPLGALVSGAVFFGAANGLVCVAKDMMNELFIFNPSTRKGRKIPSAPADFPRSRDSSEFVQCGFGYDHVNDDYKIVKIGESCFRFSGMKVIVYSLKSDSWKRIQDVPSNVQLIGDRGIFANGALHWFAVKDPANFSEDFVSFDLGLEQFKEVPLPPNATPRRSMFPVEESLGILYKYRGSRVDLWLMNTSGAGDLWSKALSLKQPGPLGSFTYFRPITFSESRKSVLLEVDSTKLVWYEINRKAAKHVWIRGIPINFESYLYTESLLQFTNDNQDKPLQKPSQDNQDKKQHKNR</sequence>
<dbReference type="InterPro" id="IPR006527">
    <property type="entry name" value="F-box-assoc_dom_typ1"/>
</dbReference>
<dbReference type="SMART" id="SM00256">
    <property type="entry name" value="FBOX"/>
    <property type="match status" value="1"/>
</dbReference>
<keyword evidence="2" id="KW-1185">Reference proteome</keyword>
<dbReference type="CDD" id="cd22157">
    <property type="entry name" value="F-box_AtFBW1-like"/>
    <property type="match status" value="1"/>
</dbReference>
<reference evidence="1" key="1">
    <citation type="journal article" date="2016" name="Nat. Genet.">
        <title>A high-quality carrot genome assembly provides new insights into carotenoid accumulation and asterid genome evolution.</title>
        <authorList>
            <person name="Iorizzo M."/>
            <person name="Ellison S."/>
            <person name="Senalik D."/>
            <person name="Zeng P."/>
            <person name="Satapoomin P."/>
            <person name="Huang J."/>
            <person name="Bowman M."/>
            <person name="Iovene M."/>
            <person name="Sanseverino W."/>
            <person name="Cavagnaro P."/>
            <person name="Yildiz M."/>
            <person name="Macko-Podgorni A."/>
            <person name="Moranska E."/>
            <person name="Grzebelus E."/>
            <person name="Grzebelus D."/>
            <person name="Ashrafi H."/>
            <person name="Zheng Z."/>
            <person name="Cheng S."/>
            <person name="Spooner D."/>
            <person name="Van Deynze A."/>
            <person name="Simon P."/>
        </authorList>
    </citation>
    <scope>NUCLEOTIDE SEQUENCE</scope>
    <source>
        <tissue evidence="1">Leaf</tissue>
    </source>
</reference>
<organism evidence="1 2">
    <name type="scientific">Daucus carota subsp. sativus</name>
    <name type="common">Carrot</name>
    <dbReference type="NCBI Taxonomy" id="79200"/>
    <lineage>
        <taxon>Eukaryota</taxon>
        <taxon>Viridiplantae</taxon>
        <taxon>Streptophyta</taxon>
        <taxon>Embryophyta</taxon>
        <taxon>Tracheophyta</taxon>
        <taxon>Spermatophyta</taxon>
        <taxon>Magnoliopsida</taxon>
        <taxon>eudicotyledons</taxon>
        <taxon>Gunneridae</taxon>
        <taxon>Pentapetalae</taxon>
        <taxon>asterids</taxon>
        <taxon>campanulids</taxon>
        <taxon>Apiales</taxon>
        <taxon>Apiaceae</taxon>
        <taxon>Apioideae</taxon>
        <taxon>Scandiceae</taxon>
        <taxon>Daucinae</taxon>
        <taxon>Daucus</taxon>
        <taxon>Daucus sect. Daucus</taxon>
    </lineage>
</organism>
<dbReference type="EMBL" id="CP093351">
    <property type="protein sequence ID" value="WOH14740.1"/>
    <property type="molecule type" value="Genomic_DNA"/>
</dbReference>
<dbReference type="PANTHER" id="PTHR31672:SF13">
    <property type="entry name" value="F-BOX PROTEIN CPR30-LIKE"/>
    <property type="match status" value="1"/>
</dbReference>
<dbReference type="InterPro" id="IPR017451">
    <property type="entry name" value="F-box-assoc_interact_dom"/>
</dbReference>
<dbReference type="InterPro" id="IPR050796">
    <property type="entry name" value="SCF_F-box_component"/>
</dbReference>
<dbReference type="Gene3D" id="2.120.10.80">
    <property type="entry name" value="Kelch-type beta propeller"/>
    <property type="match status" value="1"/>
</dbReference>
<dbReference type="Pfam" id="PF00646">
    <property type="entry name" value="F-box"/>
    <property type="match status" value="1"/>
</dbReference>
<dbReference type="PANTHER" id="PTHR31672">
    <property type="entry name" value="BNACNNG10540D PROTEIN"/>
    <property type="match status" value="1"/>
</dbReference>
<dbReference type="OMA" id="AEVWIMK"/>
<reference evidence="1" key="2">
    <citation type="submission" date="2022-03" db="EMBL/GenBank/DDBJ databases">
        <title>Draft title - Genomic analysis of global carrot germplasm unveils the trajectory of domestication and the origin of high carotenoid orange carrot.</title>
        <authorList>
            <person name="Iorizzo M."/>
            <person name="Ellison S."/>
            <person name="Senalik D."/>
            <person name="Macko-Podgorni A."/>
            <person name="Grzebelus D."/>
            <person name="Bostan H."/>
            <person name="Rolling W."/>
            <person name="Curaba J."/>
            <person name="Simon P."/>
        </authorList>
    </citation>
    <scope>NUCLEOTIDE SEQUENCE</scope>
    <source>
        <tissue evidence="1">Leaf</tissue>
    </source>
</reference>
<dbReference type="InterPro" id="IPR036047">
    <property type="entry name" value="F-box-like_dom_sf"/>
</dbReference>
<dbReference type="InterPro" id="IPR015915">
    <property type="entry name" value="Kelch-typ_b-propeller"/>
</dbReference>
<evidence type="ECO:0000313" key="1">
    <source>
        <dbReference type="EMBL" id="WOH14740.1"/>
    </source>
</evidence>
<dbReference type="InterPro" id="IPR001810">
    <property type="entry name" value="F-box_dom"/>
</dbReference>
<protein>
    <submittedName>
        <fullName evidence="1">Uncharacterized protein</fullName>
    </submittedName>
</protein>
<name>A0A175YG13_DAUCS</name>
<dbReference type="SUPFAM" id="SSF81383">
    <property type="entry name" value="F-box domain"/>
    <property type="match status" value="1"/>
</dbReference>
<dbReference type="Gramene" id="KZM82121">
    <property type="protein sequence ID" value="KZM82121"/>
    <property type="gene ID" value="DCAR_031828"/>
</dbReference>
<dbReference type="NCBIfam" id="TIGR01640">
    <property type="entry name" value="F_box_assoc_1"/>
    <property type="match status" value="1"/>
</dbReference>
<dbReference type="AlphaFoldDB" id="A0A175YG13"/>
<accession>A0A175YG13</accession>
<dbReference type="SUPFAM" id="SSF117281">
    <property type="entry name" value="Kelch motif"/>
    <property type="match status" value="1"/>
</dbReference>
<gene>
    <name evidence="1" type="ORF">DCAR_0934262</name>
</gene>
<proteinExistence type="predicted"/>
<evidence type="ECO:0000313" key="2">
    <source>
        <dbReference type="Proteomes" id="UP000077755"/>
    </source>
</evidence>